<evidence type="ECO:0000256" key="3">
    <source>
        <dbReference type="SAM" id="MobiDB-lite"/>
    </source>
</evidence>
<dbReference type="Pfam" id="PF11951">
    <property type="entry name" value="Fungal_trans_2"/>
    <property type="match status" value="2"/>
</dbReference>
<dbReference type="PANTHER" id="PTHR37534">
    <property type="entry name" value="TRANSCRIPTIONAL ACTIVATOR PROTEIN UGA3"/>
    <property type="match status" value="1"/>
</dbReference>
<dbReference type="GO" id="GO:0000981">
    <property type="term" value="F:DNA-binding transcription factor activity, RNA polymerase II-specific"/>
    <property type="evidence" value="ECO:0007669"/>
    <property type="project" value="InterPro"/>
</dbReference>
<dbReference type="InterPro" id="IPR001138">
    <property type="entry name" value="Zn2Cys6_DnaBD"/>
</dbReference>
<comment type="subcellular location">
    <subcellularLocation>
        <location evidence="1">Nucleus</location>
    </subcellularLocation>
</comment>
<evidence type="ECO:0000313" key="5">
    <source>
        <dbReference type="EMBL" id="KAF4469203.1"/>
    </source>
</evidence>
<organism evidence="5 6">
    <name type="scientific">Fusarium albosuccineum</name>
    <dbReference type="NCBI Taxonomy" id="1237068"/>
    <lineage>
        <taxon>Eukaryota</taxon>
        <taxon>Fungi</taxon>
        <taxon>Dikarya</taxon>
        <taxon>Ascomycota</taxon>
        <taxon>Pezizomycotina</taxon>
        <taxon>Sordariomycetes</taxon>
        <taxon>Hypocreomycetidae</taxon>
        <taxon>Hypocreales</taxon>
        <taxon>Nectriaceae</taxon>
        <taxon>Fusarium</taxon>
        <taxon>Fusarium decemcellulare species complex</taxon>
    </lineage>
</organism>
<dbReference type="CDD" id="cd00067">
    <property type="entry name" value="GAL4"/>
    <property type="match status" value="1"/>
</dbReference>
<accession>A0A8H4PFK5</accession>
<dbReference type="PANTHER" id="PTHR37534:SF49">
    <property type="entry name" value="LYSINE BIOSYNTHESIS REGULATORY PROTEIN LYS14"/>
    <property type="match status" value="1"/>
</dbReference>
<evidence type="ECO:0000259" key="4">
    <source>
        <dbReference type="PROSITE" id="PS50048"/>
    </source>
</evidence>
<protein>
    <recommendedName>
        <fullName evidence="4">Zn(2)-C6 fungal-type domain-containing protein</fullName>
    </recommendedName>
</protein>
<dbReference type="SUPFAM" id="SSF57701">
    <property type="entry name" value="Zn2/Cys6 DNA-binding domain"/>
    <property type="match status" value="1"/>
</dbReference>
<evidence type="ECO:0000256" key="1">
    <source>
        <dbReference type="ARBA" id="ARBA00004123"/>
    </source>
</evidence>
<evidence type="ECO:0000313" key="6">
    <source>
        <dbReference type="Proteomes" id="UP000554235"/>
    </source>
</evidence>
<dbReference type="Proteomes" id="UP000554235">
    <property type="component" value="Unassembled WGS sequence"/>
</dbReference>
<dbReference type="SMART" id="SM00066">
    <property type="entry name" value="GAL4"/>
    <property type="match status" value="1"/>
</dbReference>
<feature type="region of interest" description="Disordered" evidence="3">
    <location>
        <begin position="54"/>
        <end position="103"/>
    </location>
</feature>
<dbReference type="GO" id="GO:0045944">
    <property type="term" value="P:positive regulation of transcription by RNA polymerase II"/>
    <property type="evidence" value="ECO:0007669"/>
    <property type="project" value="TreeGrafter"/>
</dbReference>
<dbReference type="AlphaFoldDB" id="A0A8H4PFK5"/>
<feature type="domain" description="Zn(2)-C6 fungal-type" evidence="4">
    <location>
        <begin position="13"/>
        <end position="43"/>
    </location>
</feature>
<comment type="caution">
    <text evidence="5">The sequence shown here is derived from an EMBL/GenBank/DDBJ whole genome shotgun (WGS) entry which is preliminary data.</text>
</comment>
<name>A0A8H4PFK5_9HYPO</name>
<reference evidence="5 6" key="1">
    <citation type="submission" date="2020-01" db="EMBL/GenBank/DDBJ databases">
        <title>Identification and distribution of gene clusters putatively required for synthesis of sphingolipid metabolism inhibitors in phylogenetically diverse species of the filamentous fungus Fusarium.</title>
        <authorList>
            <person name="Kim H.-S."/>
            <person name="Busman M."/>
            <person name="Brown D.W."/>
            <person name="Divon H."/>
            <person name="Uhlig S."/>
            <person name="Proctor R.H."/>
        </authorList>
    </citation>
    <scope>NUCLEOTIDE SEQUENCE [LARGE SCALE GENOMIC DNA]</scope>
    <source>
        <strain evidence="5 6">NRRL 20459</strain>
    </source>
</reference>
<dbReference type="InterPro" id="IPR021858">
    <property type="entry name" value="Fun_TF"/>
</dbReference>
<dbReference type="PROSITE" id="PS00463">
    <property type="entry name" value="ZN2_CY6_FUNGAL_1"/>
    <property type="match status" value="1"/>
</dbReference>
<dbReference type="OrthoDB" id="3251668at2759"/>
<dbReference type="PROSITE" id="PS50048">
    <property type="entry name" value="ZN2_CY6_FUNGAL_2"/>
    <property type="match status" value="1"/>
</dbReference>
<proteinExistence type="predicted"/>
<keyword evidence="6" id="KW-1185">Reference proteome</keyword>
<gene>
    <name evidence="5" type="ORF">FALBO_3901</name>
</gene>
<sequence length="549" mass="62483">MEPKQRQRRSRTGCWTCRKRRKKCDSTSFPCGNCQRLGLDCNTETKLVWEDDARRDGMKRRGPTKARNEAKDTQSAVVETHPQEDRQNRALSRHRSPSASNFLCPSGQERGLQRLGNISEWPFELDPMESHVLDHYIQHFSRTYPSFAGPTNPFLRVFVPLSMQSRVVLDAVLALSCVQSWENGGFALERPMLFFRYKALRGSRELIEKVIAKSGIEQELRSTSSPEEAIQIVATRAANLDNDDIIHLLATCVLLILYEKLSGESQENGTAHLRFFSRLFPAQLFLAIANQDSLDNSKSPWSEAIAFLSSLFLYNDLVRSTSLRTSTLSDFYLGVTGSEPKLGRFDFPRIVARISAGDLTVTDAEIADWDGRLDWFPSFSLHPPERNEPCERLPVADAAFVPNPYFQQLENFAHPEAWNEHGLVSELYRVAATVYRKQRVLNNCLSLGESPPALDEDLDMGNLPSWGVQILRLLPSVSSYDNTLLWPIAIVAKEVGEEEGREYILTKVKSLEQRFKMKHFGVVREHLSTFWMMRDEGIISTYEQPVLFG</sequence>
<dbReference type="Pfam" id="PF00172">
    <property type="entry name" value="Zn_clus"/>
    <property type="match status" value="1"/>
</dbReference>
<dbReference type="InterPro" id="IPR036864">
    <property type="entry name" value="Zn2-C6_fun-type_DNA-bd_sf"/>
</dbReference>
<dbReference type="GO" id="GO:0005634">
    <property type="term" value="C:nucleus"/>
    <property type="evidence" value="ECO:0007669"/>
    <property type="project" value="UniProtKB-SubCell"/>
</dbReference>
<dbReference type="GO" id="GO:0008270">
    <property type="term" value="F:zinc ion binding"/>
    <property type="evidence" value="ECO:0007669"/>
    <property type="project" value="InterPro"/>
</dbReference>
<dbReference type="Gene3D" id="4.10.240.10">
    <property type="entry name" value="Zn(2)-C6 fungal-type DNA-binding domain"/>
    <property type="match status" value="1"/>
</dbReference>
<dbReference type="GO" id="GO:0000976">
    <property type="term" value="F:transcription cis-regulatory region binding"/>
    <property type="evidence" value="ECO:0007669"/>
    <property type="project" value="TreeGrafter"/>
</dbReference>
<dbReference type="EMBL" id="JAADYS010000506">
    <property type="protein sequence ID" value="KAF4469203.1"/>
    <property type="molecule type" value="Genomic_DNA"/>
</dbReference>
<evidence type="ECO:0000256" key="2">
    <source>
        <dbReference type="ARBA" id="ARBA00023242"/>
    </source>
</evidence>
<keyword evidence="2" id="KW-0539">Nucleus</keyword>